<dbReference type="Pfam" id="PF12766">
    <property type="entry name" value="Pyridox_oxase_2"/>
    <property type="match status" value="1"/>
</dbReference>
<evidence type="ECO:0000313" key="3">
    <source>
        <dbReference type="Proteomes" id="UP001524547"/>
    </source>
</evidence>
<proteinExistence type="predicted"/>
<comment type="caution">
    <text evidence="2">The sequence shown here is derived from an EMBL/GenBank/DDBJ whole genome shotgun (WGS) entry which is preliminary data.</text>
</comment>
<keyword evidence="3" id="KW-1185">Reference proteome</keyword>
<dbReference type="InterPro" id="IPR024624">
    <property type="entry name" value="Pyridox_Oxase_Alr4036_FMN-bd"/>
</dbReference>
<feature type="domain" description="Pyridoxamine 5'-phosphate oxidase Alr4036 family FMN-binding" evidence="1">
    <location>
        <begin position="23"/>
        <end position="98"/>
    </location>
</feature>
<dbReference type="InterPro" id="IPR012349">
    <property type="entry name" value="Split_barrel_FMN-bd"/>
</dbReference>
<reference evidence="2 3" key="1">
    <citation type="submission" date="2022-06" db="EMBL/GenBank/DDBJ databases">
        <title>Rhizosaccharibacter gen. nov. sp. nov. KSS12, endophytic bacteria isolated from sugarcane.</title>
        <authorList>
            <person name="Pitiwittayakul N."/>
        </authorList>
    </citation>
    <scope>NUCLEOTIDE SEQUENCE [LARGE SCALE GENOMIC DNA]</scope>
    <source>
        <strain evidence="2 3">KSS12</strain>
    </source>
</reference>
<dbReference type="RefSeq" id="WP_422920835.1">
    <property type="nucleotide sequence ID" value="NZ_JAMZEJ010000009.1"/>
</dbReference>
<dbReference type="Gene3D" id="2.30.110.10">
    <property type="entry name" value="Electron Transport, Fmn-binding Protein, Chain A"/>
    <property type="match status" value="1"/>
</dbReference>
<gene>
    <name evidence="2" type="ORF">NFI88_14675</name>
</gene>
<dbReference type="SUPFAM" id="SSF50475">
    <property type="entry name" value="FMN-binding split barrel"/>
    <property type="match status" value="1"/>
</dbReference>
<name>A0ABT1W0G6_9PROT</name>
<dbReference type="EMBL" id="JAMZEJ010000009">
    <property type="protein sequence ID" value="MCQ8242081.1"/>
    <property type="molecule type" value="Genomic_DNA"/>
</dbReference>
<dbReference type="Proteomes" id="UP001524547">
    <property type="component" value="Unassembled WGS sequence"/>
</dbReference>
<evidence type="ECO:0000313" key="2">
    <source>
        <dbReference type="EMBL" id="MCQ8242081.1"/>
    </source>
</evidence>
<organism evidence="2 3">
    <name type="scientific">Rhizosaccharibacter radicis</name>
    <dbReference type="NCBI Taxonomy" id="2782605"/>
    <lineage>
        <taxon>Bacteria</taxon>
        <taxon>Pseudomonadati</taxon>
        <taxon>Pseudomonadota</taxon>
        <taxon>Alphaproteobacteria</taxon>
        <taxon>Acetobacterales</taxon>
        <taxon>Acetobacteraceae</taxon>
        <taxon>Rhizosaccharibacter</taxon>
    </lineage>
</organism>
<evidence type="ECO:0000259" key="1">
    <source>
        <dbReference type="Pfam" id="PF12766"/>
    </source>
</evidence>
<protein>
    <submittedName>
        <fullName evidence="2">Pyridoxamine 5'-phosphate oxidase family protein</fullName>
    </submittedName>
</protein>
<accession>A0ABT1W0G6</accession>
<sequence>MPASSRPFIADALDAVARAARDRDGELRTVQLATLGTDGAPSVRSVVLRALEGSEAELHSDARAGKVRDVRREPRVSLLAWSAEAKLQLRLDGTALLHEGDAFARERWDALPDAGRTAYGARAAPGEAIDDPGDRRWLQDEERFRCFVVMRVRLHRVEVLRLEPHGNQTRAVAGLDRSGALHNERWIGP</sequence>